<protein>
    <submittedName>
        <fullName evidence="8">Trifunctional nucleotide phosphoesterase protein YfkN</fullName>
    </submittedName>
</protein>
<feature type="domain" description="5'-Nucleotidase C-terminal" evidence="6">
    <location>
        <begin position="428"/>
        <end position="568"/>
    </location>
</feature>
<evidence type="ECO:0000259" key="5">
    <source>
        <dbReference type="Pfam" id="PF00149"/>
    </source>
</evidence>
<feature type="domain" description="Calcineurin-like phosphoesterase" evidence="5">
    <location>
        <begin position="27"/>
        <end position="270"/>
    </location>
</feature>
<proteinExistence type="inferred from homology"/>
<dbReference type="AlphaFoldDB" id="A0A0P1FKJ2"/>
<accession>A0A0P1FKJ2</accession>
<dbReference type="InterPro" id="IPR006179">
    <property type="entry name" value="5_nucleotidase/apyrase"/>
</dbReference>
<dbReference type="Gene3D" id="3.60.21.10">
    <property type="match status" value="1"/>
</dbReference>
<dbReference type="Gene3D" id="3.90.780.10">
    <property type="entry name" value="5'-Nucleotidase, C-terminal domain"/>
    <property type="match status" value="1"/>
</dbReference>
<dbReference type="EMBL" id="CYSB01000035">
    <property type="protein sequence ID" value="CUH68598.1"/>
    <property type="molecule type" value="Genomic_DNA"/>
</dbReference>
<organism evidence="8 10">
    <name type="scientific">Thalassovita autumnalis</name>
    <dbReference type="NCBI Taxonomy" id="2072972"/>
    <lineage>
        <taxon>Bacteria</taxon>
        <taxon>Pseudomonadati</taxon>
        <taxon>Pseudomonadota</taxon>
        <taxon>Alphaproteobacteria</taxon>
        <taxon>Rhodobacterales</taxon>
        <taxon>Roseobacteraceae</taxon>
        <taxon>Thalassovita</taxon>
    </lineage>
</organism>
<dbReference type="PROSITE" id="PS00785">
    <property type="entry name" value="5_NUCLEOTIDASE_1"/>
    <property type="match status" value="1"/>
</dbReference>
<dbReference type="Pfam" id="PF02872">
    <property type="entry name" value="5_nucleotid_C"/>
    <property type="match status" value="1"/>
</dbReference>
<dbReference type="EMBL" id="CYSC01000044">
    <property type="protein sequence ID" value="CUH74127.1"/>
    <property type="molecule type" value="Genomic_DNA"/>
</dbReference>
<dbReference type="InterPro" id="IPR036907">
    <property type="entry name" value="5'-Nucleotdase_C_sf"/>
</dbReference>
<reference evidence="7 9" key="2">
    <citation type="submission" date="2015-09" db="EMBL/GenBank/DDBJ databases">
        <authorList>
            <person name="Rodrigo-Torres L."/>
            <person name="Arahal D.R."/>
        </authorList>
    </citation>
    <scope>NUCLEOTIDE SEQUENCE [LARGE SCALE GENOMIC DNA]</scope>
    <source>
        <strain evidence="7 9">CECT 5118</strain>
    </source>
</reference>
<dbReference type="InterPro" id="IPR029052">
    <property type="entry name" value="Metallo-depent_PP-like"/>
</dbReference>
<dbReference type="InterPro" id="IPR008334">
    <property type="entry name" value="5'-Nucleotdase_C"/>
</dbReference>
<evidence type="ECO:0000256" key="3">
    <source>
        <dbReference type="RuleBase" id="RU362119"/>
    </source>
</evidence>
<dbReference type="GO" id="GO:0009166">
    <property type="term" value="P:nucleotide catabolic process"/>
    <property type="evidence" value="ECO:0007669"/>
    <property type="project" value="InterPro"/>
</dbReference>
<keyword evidence="9" id="KW-1185">Reference proteome</keyword>
<keyword evidence="3" id="KW-0547">Nucleotide-binding</keyword>
<evidence type="ECO:0000256" key="4">
    <source>
        <dbReference type="SAM" id="MobiDB-lite"/>
    </source>
</evidence>
<dbReference type="Proteomes" id="UP000051887">
    <property type="component" value="Unassembled WGS sequence"/>
</dbReference>
<dbReference type="PRINTS" id="PR01607">
    <property type="entry name" value="APYRASEFAMLY"/>
</dbReference>
<evidence type="ECO:0000313" key="10">
    <source>
        <dbReference type="Proteomes" id="UP000051887"/>
    </source>
</evidence>
<dbReference type="GO" id="GO:0030288">
    <property type="term" value="C:outer membrane-bounded periplasmic space"/>
    <property type="evidence" value="ECO:0007669"/>
    <property type="project" value="TreeGrafter"/>
</dbReference>
<gene>
    <name evidence="8" type="primary">yfkN_3</name>
    <name evidence="7" type="ORF">TL5118_02687</name>
    <name evidence="8" type="ORF">TL5120_03945</name>
</gene>
<dbReference type="PANTHER" id="PTHR11575">
    <property type="entry name" value="5'-NUCLEOTIDASE-RELATED"/>
    <property type="match status" value="1"/>
</dbReference>
<dbReference type="PANTHER" id="PTHR11575:SF6">
    <property type="entry name" value="2',3'-CYCLIC-NUCLEOTIDE 2'-PHOSPHODIESTERASE_3'-NUCLEOTIDASE"/>
    <property type="match status" value="1"/>
</dbReference>
<feature type="region of interest" description="Disordered" evidence="4">
    <location>
        <begin position="1"/>
        <end position="20"/>
    </location>
</feature>
<evidence type="ECO:0000256" key="2">
    <source>
        <dbReference type="ARBA" id="ARBA00022729"/>
    </source>
</evidence>
<evidence type="ECO:0000313" key="8">
    <source>
        <dbReference type="EMBL" id="CUH74127.1"/>
    </source>
</evidence>
<dbReference type="GO" id="GO:0046872">
    <property type="term" value="F:metal ion binding"/>
    <property type="evidence" value="ECO:0007669"/>
    <property type="project" value="InterPro"/>
</dbReference>
<dbReference type="GO" id="GO:0016788">
    <property type="term" value="F:hydrolase activity, acting on ester bonds"/>
    <property type="evidence" value="ECO:0007669"/>
    <property type="project" value="InterPro"/>
</dbReference>
<evidence type="ECO:0000313" key="9">
    <source>
        <dbReference type="Proteomes" id="UP000051086"/>
    </source>
</evidence>
<keyword evidence="2" id="KW-0732">Signal</keyword>
<dbReference type="Proteomes" id="UP000051086">
    <property type="component" value="Unassembled WGS sequence"/>
</dbReference>
<dbReference type="GO" id="GO:0000166">
    <property type="term" value="F:nucleotide binding"/>
    <property type="evidence" value="ECO:0007669"/>
    <property type="project" value="UniProtKB-KW"/>
</dbReference>
<evidence type="ECO:0000313" key="7">
    <source>
        <dbReference type="EMBL" id="CUH68598.1"/>
    </source>
</evidence>
<evidence type="ECO:0000256" key="1">
    <source>
        <dbReference type="ARBA" id="ARBA00006654"/>
    </source>
</evidence>
<evidence type="ECO:0000259" key="6">
    <source>
        <dbReference type="Pfam" id="PF02872"/>
    </source>
</evidence>
<dbReference type="InterPro" id="IPR004843">
    <property type="entry name" value="Calcineurin-like_PHP"/>
</dbReference>
<dbReference type="OrthoDB" id="9803927at2"/>
<dbReference type="SUPFAM" id="SSF55816">
    <property type="entry name" value="5'-nucleotidase (syn. UDP-sugar hydrolase), C-terminal domain"/>
    <property type="match status" value="1"/>
</dbReference>
<dbReference type="SUPFAM" id="SSF56300">
    <property type="entry name" value="Metallo-dependent phosphatases"/>
    <property type="match status" value="1"/>
</dbReference>
<dbReference type="Pfam" id="PF00149">
    <property type="entry name" value="Metallophos"/>
    <property type="match status" value="1"/>
</dbReference>
<keyword evidence="3" id="KW-0378">Hydrolase</keyword>
<sequence length="652" mass="71390">MSDSFVTAPIPKPEKKPTVAEAPTGELRILHTTDLHGQLHSYDYSQDKTGVNCGLAHLTDLIRRQRSEVEQSLLFDTGDFLQGNLISAPEALNRVPANKRLLGDTPIVGLMNRIGYDGATLGNHEFGIGLSLLKGVLQEAEFPLVLSNLLRAEEEAALLTELPQDLLLERPIICSDGIPRTIRIGVIGLVPAQTPLWELPNHQHMLEFSPIIAAAHARSEALRQRGAAIVIVLAHTGIAAPGTGTPPDHSALEIAALEAVDVVLCGHQHRLFPAEDFDDLSGLNHSATQLKIDSRRGRLAGCPTTMAGSFGSHLGQIDLKLSYEQNRWHLTDSTSQLLPAEEPPVELKPLLAPYHKAARQHACTPLARIDKPLHSHFARFTNDRSVQLLARAQLATATELLQGRPEAALPLISAATSFRTGGATGLEQYLNVPAGQLEQRHLEGLYPHNDLFCLSRITGRDLKVWLEANGRNFMQIQPGRPDQPLLDYSLPGYLFDHLIGLSYAYDLTVPPALPTAYAADHQMTPNAPSDRGRLQQLRWHGQEILDDQELIVAGNSFRLGGAGGIPGLSTSRFVLPPTLPMREVLKRYLTAQNRNKVPPEPEDIWRILPITGTTVRVPTVVGALPHLEDISHLRPEVVPVVPQGQFALRLHL</sequence>
<dbReference type="RefSeq" id="WP_058245253.1">
    <property type="nucleotide sequence ID" value="NZ_CYSB01000035.1"/>
</dbReference>
<dbReference type="InterPro" id="IPR006146">
    <property type="entry name" value="5'-Nucleotdase_CS"/>
</dbReference>
<name>A0A0P1FKJ2_9RHOB</name>
<comment type="similarity">
    <text evidence="1 3">Belongs to the 5'-nucleotidase family.</text>
</comment>
<reference evidence="8 10" key="1">
    <citation type="submission" date="2015-09" db="EMBL/GenBank/DDBJ databases">
        <authorList>
            <consortium name="Swine Surveillance"/>
        </authorList>
    </citation>
    <scope>NUCLEOTIDE SEQUENCE [LARGE SCALE GENOMIC DNA]</scope>
    <source>
        <strain evidence="8 10">5120</strain>
    </source>
</reference>